<keyword evidence="1" id="KW-0812">Transmembrane</keyword>
<evidence type="ECO:0000313" key="3">
    <source>
        <dbReference type="Proteomes" id="UP001482520"/>
    </source>
</evidence>
<comment type="caution">
    <text evidence="2">The sequence shown here is derived from an EMBL/GenBank/DDBJ whole genome shotgun (WGS) entry which is preliminary data.</text>
</comment>
<dbReference type="Proteomes" id="UP001482520">
    <property type="component" value="Unassembled WGS sequence"/>
</dbReference>
<gene>
    <name evidence="2" type="ORF">V6R90_06075</name>
</gene>
<evidence type="ECO:0000256" key="1">
    <source>
        <dbReference type="SAM" id="Phobius"/>
    </source>
</evidence>
<reference evidence="2 3" key="1">
    <citation type="submission" date="2024-02" db="EMBL/GenBank/DDBJ databases">
        <title>Full genome sequence of Nocardioides kribbensis.</title>
        <authorList>
            <person name="Poletto B.L."/>
            <person name="Silva G."/>
            <person name="Galante D."/>
            <person name="Campos K.R."/>
            <person name="Santos M.B.N."/>
            <person name="Sacchi C.T."/>
        </authorList>
    </citation>
    <scope>NUCLEOTIDE SEQUENCE [LARGE SCALE GENOMIC DNA]</scope>
    <source>
        <strain evidence="2 3">O4R</strain>
    </source>
</reference>
<keyword evidence="3" id="KW-1185">Reference proteome</keyword>
<organism evidence="2 3">
    <name type="scientific">Nocardioides kribbensis</name>
    <dbReference type="NCBI Taxonomy" id="305517"/>
    <lineage>
        <taxon>Bacteria</taxon>
        <taxon>Bacillati</taxon>
        <taxon>Actinomycetota</taxon>
        <taxon>Actinomycetes</taxon>
        <taxon>Propionibacteriales</taxon>
        <taxon>Nocardioidaceae</taxon>
        <taxon>Nocardioides</taxon>
    </lineage>
</organism>
<keyword evidence="1" id="KW-1133">Transmembrane helix</keyword>
<keyword evidence="1" id="KW-0472">Membrane</keyword>
<evidence type="ECO:0000313" key="2">
    <source>
        <dbReference type="EMBL" id="MEQ7846839.1"/>
    </source>
</evidence>
<feature type="transmembrane region" description="Helical" evidence="1">
    <location>
        <begin position="24"/>
        <end position="49"/>
    </location>
</feature>
<proteinExistence type="predicted"/>
<dbReference type="EMBL" id="JBEGDP010000004">
    <property type="protein sequence ID" value="MEQ7846839.1"/>
    <property type="molecule type" value="Genomic_DNA"/>
</dbReference>
<sequence length="54" mass="5683">MTAAQLVQNLVLVASEEEHEINHLLSWGIGVLTLGILLGLAFALAAFGAGREHS</sequence>
<accession>A0ABV1NWK4</accession>
<protein>
    <submittedName>
        <fullName evidence="2">Uncharacterized protein</fullName>
    </submittedName>
</protein>
<dbReference type="RefSeq" id="WP_156697867.1">
    <property type="nucleotide sequence ID" value="NZ_BAAAMM010000001.1"/>
</dbReference>
<name>A0ABV1NWK4_9ACTN</name>